<accession>A0A854QRD1</accession>
<feature type="region of interest" description="Disordered" evidence="1">
    <location>
        <begin position="112"/>
        <end position="144"/>
    </location>
</feature>
<protein>
    <submittedName>
        <fullName evidence="3">Uncharacterized protein</fullName>
    </submittedName>
</protein>
<keyword evidence="2" id="KW-1133">Transmembrane helix</keyword>
<keyword evidence="2" id="KW-0812">Transmembrane</keyword>
<feature type="region of interest" description="Disordered" evidence="1">
    <location>
        <begin position="1"/>
        <end position="41"/>
    </location>
</feature>
<proteinExistence type="predicted"/>
<dbReference type="OrthoDB" id="3199651at2759"/>
<name>A0A854QRD1_CRYNE</name>
<reference evidence="3 4" key="1">
    <citation type="submission" date="2017-06" db="EMBL/GenBank/DDBJ databases">
        <title>Global population genomics of the pathogenic fungus Cryptococcus neoformans var. grubii.</title>
        <authorList>
            <person name="Cuomo C."/>
            <person name="Litvintseva A."/>
            <person name="Chen Y."/>
            <person name="Young S."/>
            <person name="Zeng Q."/>
            <person name="Chapman S."/>
            <person name="Gujja S."/>
            <person name="Saif S."/>
            <person name="Birren B."/>
        </authorList>
    </citation>
    <scope>NUCLEOTIDE SEQUENCE [LARGE SCALE GENOMIC DNA]</scope>
    <source>
        <strain evidence="3 4">Tu259-1</strain>
    </source>
</reference>
<evidence type="ECO:0000256" key="2">
    <source>
        <dbReference type="SAM" id="Phobius"/>
    </source>
</evidence>
<keyword evidence="2" id="KW-0472">Membrane</keyword>
<gene>
    <name evidence="3" type="ORF">C361_00196</name>
</gene>
<sequence length="217" mass="23526">MSAPEATSTRQRTNKAETPTHEHENPASLSTNPSKKVPRNKPHVKPPFVDMSMNKFLTYLVLWLFLLFAFYMWRFTVWAHQAGGYWALITGHQMSPAEIAAKEAASSASVSSSIAGSTATPTTSGHPQNIKPKPTQDAGHGDDNIQSQIFNLASALGITPAELSSAIRPLVDPSVPNPAEKAKQEAQLLQAKMASQQHENENQEGSVLDMLGEALLD</sequence>
<evidence type="ECO:0000313" key="4">
    <source>
        <dbReference type="Proteomes" id="UP000199727"/>
    </source>
</evidence>
<comment type="caution">
    <text evidence="3">The sequence shown here is derived from an EMBL/GenBank/DDBJ whole genome shotgun (WGS) entry which is preliminary data.</text>
</comment>
<feature type="transmembrane region" description="Helical" evidence="2">
    <location>
        <begin position="56"/>
        <end position="73"/>
    </location>
</feature>
<dbReference type="Proteomes" id="UP000199727">
    <property type="component" value="Unassembled WGS sequence"/>
</dbReference>
<dbReference type="EMBL" id="AMKT01000005">
    <property type="protein sequence ID" value="OXG30363.1"/>
    <property type="molecule type" value="Genomic_DNA"/>
</dbReference>
<evidence type="ECO:0000256" key="1">
    <source>
        <dbReference type="SAM" id="MobiDB-lite"/>
    </source>
</evidence>
<feature type="compositionally biased region" description="Basic and acidic residues" evidence="1">
    <location>
        <begin position="14"/>
        <end position="25"/>
    </location>
</feature>
<evidence type="ECO:0000313" key="3">
    <source>
        <dbReference type="EMBL" id="OXG30363.1"/>
    </source>
</evidence>
<organism evidence="3 4">
    <name type="scientific">Cryptococcus neoformans Tu259-1</name>
    <dbReference type="NCBI Taxonomy" id="1230072"/>
    <lineage>
        <taxon>Eukaryota</taxon>
        <taxon>Fungi</taxon>
        <taxon>Dikarya</taxon>
        <taxon>Basidiomycota</taxon>
        <taxon>Agaricomycotina</taxon>
        <taxon>Tremellomycetes</taxon>
        <taxon>Tremellales</taxon>
        <taxon>Cryptococcaceae</taxon>
        <taxon>Cryptococcus</taxon>
        <taxon>Cryptococcus neoformans species complex</taxon>
    </lineage>
</organism>
<dbReference type="AlphaFoldDB" id="A0A854QRD1"/>
<feature type="compositionally biased region" description="Polar residues" evidence="1">
    <location>
        <begin position="1"/>
        <end position="11"/>
    </location>
</feature>